<geneLocation type="mitochondrion" evidence="5"/>
<protein>
    <submittedName>
        <fullName evidence="5">Uncharacterized protein</fullName>
    </submittedName>
</protein>
<evidence type="ECO:0000256" key="4">
    <source>
        <dbReference type="SAM" id="SignalP"/>
    </source>
</evidence>
<reference evidence="5 6" key="1">
    <citation type="submission" date="2018-03" db="EMBL/GenBank/DDBJ databases">
        <authorList>
            <person name="Fogelqvist J."/>
        </authorList>
    </citation>
    <scope>NUCLEOTIDE SEQUENCE [LARGE SCALE GENOMIC DNA]</scope>
</reference>
<dbReference type="SUPFAM" id="SSF48403">
    <property type="entry name" value="Ankyrin repeat"/>
    <property type="match status" value="1"/>
</dbReference>
<feature type="chain" id="PRO_5018074068" evidence="4">
    <location>
        <begin position="38"/>
        <end position="265"/>
    </location>
</feature>
<organism evidence="5 6">
    <name type="scientific">Plasmodiophora brassicae</name>
    <name type="common">Clubroot disease agent</name>
    <dbReference type="NCBI Taxonomy" id="37360"/>
    <lineage>
        <taxon>Eukaryota</taxon>
        <taxon>Sar</taxon>
        <taxon>Rhizaria</taxon>
        <taxon>Endomyxa</taxon>
        <taxon>Phytomyxea</taxon>
        <taxon>Plasmodiophorida</taxon>
        <taxon>Plasmodiophoridae</taxon>
        <taxon>Plasmodiophora</taxon>
    </lineage>
</organism>
<keyword evidence="1" id="KW-0677">Repeat</keyword>
<name>A0A3P3YMU4_PLABS</name>
<dbReference type="Proteomes" id="UP000290189">
    <property type="component" value="Unassembled WGS sequence"/>
</dbReference>
<evidence type="ECO:0000313" key="5">
    <source>
        <dbReference type="EMBL" id="SPR01528.1"/>
    </source>
</evidence>
<evidence type="ECO:0000313" key="6">
    <source>
        <dbReference type="Proteomes" id="UP000290189"/>
    </source>
</evidence>
<dbReference type="AlphaFoldDB" id="A0A3P3YMU4"/>
<feature type="signal peptide" evidence="4">
    <location>
        <begin position="1"/>
        <end position="37"/>
    </location>
</feature>
<dbReference type="PROSITE" id="PS50297">
    <property type="entry name" value="ANK_REP_REGION"/>
    <property type="match status" value="1"/>
</dbReference>
<dbReference type="Pfam" id="PF12796">
    <property type="entry name" value="Ank_2"/>
    <property type="match status" value="1"/>
</dbReference>
<feature type="repeat" description="ANK" evidence="3">
    <location>
        <begin position="174"/>
        <end position="196"/>
    </location>
</feature>
<gene>
    <name evidence="5" type="ORF">PLBR_LOCUS8743</name>
</gene>
<dbReference type="PANTHER" id="PTHR24171">
    <property type="entry name" value="ANKYRIN REPEAT DOMAIN-CONTAINING PROTEIN 39-RELATED"/>
    <property type="match status" value="1"/>
</dbReference>
<dbReference type="Gene3D" id="1.25.40.20">
    <property type="entry name" value="Ankyrin repeat-containing domain"/>
    <property type="match status" value="1"/>
</dbReference>
<dbReference type="PROSITE" id="PS50088">
    <property type="entry name" value="ANK_REPEAT"/>
    <property type="match status" value="1"/>
</dbReference>
<accession>A0A3P3YMU4</accession>
<evidence type="ECO:0000256" key="1">
    <source>
        <dbReference type="ARBA" id="ARBA00022737"/>
    </source>
</evidence>
<dbReference type="InterPro" id="IPR002110">
    <property type="entry name" value="Ankyrin_rpt"/>
</dbReference>
<dbReference type="InterPro" id="IPR036770">
    <property type="entry name" value="Ankyrin_rpt-contain_sf"/>
</dbReference>
<dbReference type="SMART" id="SM00248">
    <property type="entry name" value="ANK"/>
    <property type="match status" value="3"/>
</dbReference>
<keyword evidence="5" id="KW-0496">Mitochondrion</keyword>
<dbReference type="PANTHER" id="PTHR24171:SF9">
    <property type="entry name" value="ANKYRIN REPEAT DOMAIN-CONTAINING PROTEIN 39"/>
    <property type="match status" value="1"/>
</dbReference>
<keyword evidence="2 3" id="KW-0040">ANK repeat</keyword>
<keyword evidence="4" id="KW-0732">Signal</keyword>
<evidence type="ECO:0000256" key="3">
    <source>
        <dbReference type="PROSITE-ProRule" id="PRU00023"/>
    </source>
</evidence>
<proteinExistence type="predicted"/>
<dbReference type="Pfam" id="PF13637">
    <property type="entry name" value="Ank_4"/>
    <property type="match status" value="1"/>
</dbReference>
<evidence type="ECO:0000256" key="2">
    <source>
        <dbReference type="ARBA" id="ARBA00023043"/>
    </source>
</evidence>
<dbReference type="EMBL" id="OVEO01000018">
    <property type="protein sequence ID" value="SPR01528.1"/>
    <property type="molecule type" value="Genomic_DNA"/>
</dbReference>
<sequence>MTMTIGNRNGRVRPARTALVLILQVVALGLLCGQVDGAIISQYGRVFDVHEADVAGVNQLLDATDGRPGLLSVVDNVCVARCRDTPLHPLYGVYSVHETAWGGARNVILWAAIHGKYAALSVLVQVPGVIIDTRDNLQWTPLHYAANRGDVASVQILLGCPSASLEVIETQDPMLQTPLHLAAQQGHVDVVRALIEYTDGQGQGIQVSRPDSYSDTPLYLATANGHMGVVRLLRKSDRVTDKYLARVHNMSRRLLSSFTPYVGTC</sequence>